<evidence type="ECO:0000256" key="4">
    <source>
        <dbReference type="SAM" id="MobiDB-lite"/>
    </source>
</evidence>
<accession>A0A420WMM1</accession>
<evidence type="ECO:0000256" key="2">
    <source>
        <dbReference type="ARBA" id="ARBA00022795"/>
    </source>
</evidence>
<sequence length="167" mass="18633">MSGLVISLKPNEKFLVNGALLVNGDKRSQICIPNDDTHVLRMSDALHPNDVNTPVKRVYYAVQMILSSDCKAEEMDKDVKAGLDALKAVFEGTPMQIPLEKAMLAFLKGRYYSVLYTLKSLLTIEEELLNRHRKNDPVTLTPKANSPQTNSPQTNSMTRELETARSA</sequence>
<keyword evidence="1" id="KW-0678">Repressor</keyword>
<dbReference type="GO" id="GO:0044781">
    <property type="term" value="P:bacterial-type flagellum organization"/>
    <property type="evidence" value="ECO:0007669"/>
    <property type="project" value="UniProtKB-KW"/>
</dbReference>
<evidence type="ECO:0000313" key="5">
    <source>
        <dbReference type="EMBL" id="RKQ72146.1"/>
    </source>
</evidence>
<keyword evidence="6" id="KW-1185">Reference proteome</keyword>
<dbReference type="OrthoDB" id="8561314at2"/>
<keyword evidence="5" id="KW-0969">Cilium</keyword>
<keyword evidence="3" id="KW-0694">RNA-binding</keyword>
<dbReference type="InParanoid" id="A0A420WMM1"/>
<keyword evidence="2" id="KW-1005">Bacterial flagellum biogenesis</keyword>
<dbReference type="EMBL" id="RBII01000001">
    <property type="protein sequence ID" value="RKQ72146.1"/>
    <property type="molecule type" value="Genomic_DNA"/>
</dbReference>
<name>A0A420WMM1_9PROT</name>
<evidence type="ECO:0000256" key="3">
    <source>
        <dbReference type="ARBA" id="ARBA00022884"/>
    </source>
</evidence>
<dbReference type="InterPro" id="IPR009967">
    <property type="entry name" value="Flagellum_FlbT"/>
</dbReference>
<dbReference type="Pfam" id="PF07378">
    <property type="entry name" value="FlbT"/>
    <property type="match status" value="1"/>
</dbReference>
<dbReference type="GO" id="GO:0006402">
    <property type="term" value="P:mRNA catabolic process"/>
    <property type="evidence" value="ECO:0007669"/>
    <property type="project" value="InterPro"/>
</dbReference>
<gene>
    <name evidence="5" type="ORF">DES40_1483</name>
</gene>
<evidence type="ECO:0000313" key="6">
    <source>
        <dbReference type="Proteomes" id="UP000282211"/>
    </source>
</evidence>
<feature type="region of interest" description="Disordered" evidence="4">
    <location>
        <begin position="135"/>
        <end position="167"/>
    </location>
</feature>
<keyword evidence="5" id="KW-0966">Cell projection</keyword>
<keyword evidence="5" id="KW-0282">Flagellum</keyword>
<dbReference type="AlphaFoldDB" id="A0A420WMM1"/>
<dbReference type="Proteomes" id="UP000282211">
    <property type="component" value="Unassembled WGS sequence"/>
</dbReference>
<dbReference type="GO" id="GO:1902209">
    <property type="term" value="P:negative regulation of bacterial-type flagellum assembly"/>
    <property type="evidence" value="ECO:0007669"/>
    <property type="project" value="InterPro"/>
</dbReference>
<organism evidence="5 6">
    <name type="scientific">Litorimonas taeanensis</name>
    <dbReference type="NCBI Taxonomy" id="568099"/>
    <lineage>
        <taxon>Bacteria</taxon>
        <taxon>Pseudomonadati</taxon>
        <taxon>Pseudomonadota</taxon>
        <taxon>Alphaproteobacteria</taxon>
        <taxon>Maricaulales</taxon>
        <taxon>Robiginitomaculaceae</taxon>
    </lineage>
</organism>
<evidence type="ECO:0000256" key="1">
    <source>
        <dbReference type="ARBA" id="ARBA00022491"/>
    </source>
</evidence>
<feature type="compositionally biased region" description="Polar residues" evidence="4">
    <location>
        <begin position="142"/>
        <end position="158"/>
    </location>
</feature>
<reference evidence="5 6" key="1">
    <citation type="submission" date="2018-10" db="EMBL/GenBank/DDBJ databases">
        <title>Genomic Encyclopedia of Type Strains, Phase IV (KMG-IV): sequencing the most valuable type-strain genomes for metagenomic binning, comparative biology and taxonomic classification.</title>
        <authorList>
            <person name="Goeker M."/>
        </authorList>
    </citation>
    <scope>NUCLEOTIDE SEQUENCE [LARGE SCALE GENOMIC DNA]</scope>
    <source>
        <strain evidence="5 6">DSM 22008</strain>
    </source>
</reference>
<dbReference type="RefSeq" id="WP_121100098.1">
    <property type="nucleotide sequence ID" value="NZ_RBII01000001.1"/>
</dbReference>
<protein>
    <submittedName>
        <fullName evidence="5">Flagellar protein FlbT</fullName>
    </submittedName>
</protein>
<comment type="caution">
    <text evidence="5">The sequence shown here is derived from an EMBL/GenBank/DDBJ whole genome shotgun (WGS) entry which is preliminary data.</text>
</comment>
<proteinExistence type="predicted"/>
<dbReference type="GO" id="GO:0048027">
    <property type="term" value="F:mRNA 5'-UTR binding"/>
    <property type="evidence" value="ECO:0007669"/>
    <property type="project" value="InterPro"/>
</dbReference>